<evidence type="ECO:0000313" key="3">
    <source>
        <dbReference type="EMBL" id="QDU29787.1"/>
    </source>
</evidence>
<evidence type="ECO:0000256" key="1">
    <source>
        <dbReference type="SAM" id="MobiDB-lite"/>
    </source>
</evidence>
<dbReference type="EMBL" id="CP036274">
    <property type="protein sequence ID" value="QDU29787.1"/>
    <property type="molecule type" value="Genomic_DNA"/>
</dbReference>
<feature type="region of interest" description="Disordered" evidence="1">
    <location>
        <begin position="715"/>
        <end position="746"/>
    </location>
</feature>
<dbReference type="InterPro" id="IPR047589">
    <property type="entry name" value="DUF11_rpt"/>
</dbReference>
<feature type="compositionally biased region" description="Polar residues" evidence="1">
    <location>
        <begin position="985"/>
        <end position="995"/>
    </location>
</feature>
<dbReference type="Gene3D" id="2.60.40.10">
    <property type="entry name" value="Immunoglobulins"/>
    <property type="match status" value="1"/>
</dbReference>
<feature type="domain" description="DUF11" evidence="2">
    <location>
        <begin position="1143"/>
        <end position="1248"/>
    </location>
</feature>
<gene>
    <name evidence="3" type="ORF">ETAA8_49020</name>
</gene>
<evidence type="ECO:0000313" key="4">
    <source>
        <dbReference type="Proteomes" id="UP000315017"/>
    </source>
</evidence>
<organism evidence="3 4">
    <name type="scientific">Anatilimnocola aggregata</name>
    <dbReference type="NCBI Taxonomy" id="2528021"/>
    <lineage>
        <taxon>Bacteria</taxon>
        <taxon>Pseudomonadati</taxon>
        <taxon>Planctomycetota</taxon>
        <taxon>Planctomycetia</taxon>
        <taxon>Pirellulales</taxon>
        <taxon>Pirellulaceae</taxon>
        <taxon>Anatilimnocola</taxon>
    </lineage>
</organism>
<dbReference type="RefSeq" id="WP_202921224.1">
    <property type="nucleotide sequence ID" value="NZ_CP036274.1"/>
</dbReference>
<dbReference type="Pfam" id="PF01345">
    <property type="entry name" value="DUF11"/>
    <property type="match status" value="7"/>
</dbReference>
<dbReference type="AlphaFoldDB" id="A0A517YHR4"/>
<name>A0A517YHR4_9BACT</name>
<feature type="compositionally biased region" description="Polar residues" evidence="1">
    <location>
        <begin position="1111"/>
        <end position="1126"/>
    </location>
</feature>
<feature type="domain" description="DUF11" evidence="2">
    <location>
        <begin position="368"/>
        <end position="482"/>
    </location>
</feature>
<keyword evidence="4" id="KW-1185">Reference proteome</keyword>
<feature type="region of interest" description="Disordered" evidence="1">
    <location>
        <begin position="591"/>
        <end position="612"/>
    </location>
</feature>
<feature type="domain" description="DUF11" evidence="2">
    <location>
        <begin position="488"/>
        <end position="602"/>
    </location>
</feature>
<evidence type="ECO:0000259" key="2">
    <source>
        <dbReference type="Pfam" id="PF01345"/>
    </source>
</evidence>
<dbReference type="InterPro" id="IPR001434">
    <property type="entry name" value="OmcB-like_DUF11"/>
</dbReference>
<dbReference type="PANTHER" id="PTHR34819:SF3">
    <property type="entry name" value="CELL SURFACE PROTEIN"/>
    <property type="match status" value="1"/>
</dbReference>
<accession>A0A517YHR4</accession>
<dbReference type="Gene3D" id="2.60.40.1170">
    <property type="entry name" value="Mu homology domain, subdomain B"/>
    <property type="match status" value="5"/>
</dbReference>
<feature type="region of interest" description="Disordered" evidence="1">
    <location>
        <begin position="1111"/>
        <end position="1135"/>
    </location>
</feature>
<feature type="compositionally biased region" description="Polar residues" evidence="1">
    <location>
        <begin position="593"/>
        <end position="603"/>
    </location>
</feature>
<dbReference type="Proteomes" id="UP000315017">
    <property type="component" value="Chromosome"/>
</dbReference>
<feature type="domain" description="DUF11" evidence="2">
    <location>
        <begin position="750"/>
        <end position="857"/>
    </location>
</feature>
<sequence length="1278" mass="130466">MSRTSSSAFGSAFKSSWRTLFSRWWKRPEVKAATRRTRRRSFLEPLENRSVMAADLGAISGIVFIDTTGDGLTAGEEVAGAAINLYTDDGDGTFEPGTDDALLSSDTTDAFGEYFFGDLGPGDYWVQQTAQIVGSDTLTEDFILINLIDDGGVAGPIIDDFVSANPTVLAADPVGTIDSDTADLPTTEVIGGERDFIVELTASSGADEVEMLVSTAGDGSLRLNADLFAQGIYTVVWDGNDGDGDTLDPVGLGGVDLTDSGAANGIVLRNTLVDHDGATATLRIYTSAGNFSELLINIPDNAVDDLVFLFDDFTVGAGTGADFEDVGAIELIIESTEDATQGSIDLVETIGYSIVDTGTDFDNFFESDLELTKDVSDSTPNVGDQITFTITVNNLGPDGALNVEVEDLLPVGLDYVSHIESQGNYDEGTGEWVIGNIAALDSATLEIVVTVISIGAKTNTAEITASDSTDADPSNNTDSETVTPQSIDLALAKTVNDNTVSIGENVTFTLTLTNTGPDAATNVEVEDILPAGFTFVSANTTNGTYSNVTGLWDLTDPVAALTGSTTLQIVATKAANGPVVNVAQVTAADQFDTDSTPDNFSTTPDEDDEASVTVNDPTIDLSLTKDVNNATASVGQQVIFTIVVSNDGAGNATGVVVADLLPAGLTFVTHTASQGTYLSGTGVWTVGGIDTGDDATLTITATVASVGAKTNTAQVTAADQTDTDSTPNNFGTAPSEDDGDSATVTPPSIDLSLTKTVNNASANVGQQVTFTIIVSNLAGQSNATGVQVTDLLPAGLTFVTATQSQGSYASGTGIWTVGAVNAGASATLTITATVATIGAKTNAAEVTAADQPDLDSTPGNGGTAEDDRATAVVTPPQINLSLTKTVNGGASATANKNQNVTYVVTVANAAGLSNATGVVVTDLLPAGLTFVSATPSIGTYNQATGVWTVGTVNTGASATLTVVATVTTSTVKINTAEVTAADQGDINSTPNNRGTAPSEDDTASATVTPNVADLSLTKTVDIAAPNRNQNVVFTVTLTNGGAATATNVTVADLLPAGLTFVSSNPSTGSYNQTTGVWTVASLNSGANATLTITATVTTVGAKVNTAAVSASDQFDNDSTPGNQATTPAEDDTASATVTPVATDLNVTKTVNDTTPEQGDNLTFIITVSNTSAVNATNVVVTDLLPAGLSFVSANASQGSYVSGTGIWTIGAINANSNVTLTVVATVTNNSTKVNTAQVTSLDQFDIDSIPGNSVATEDDQASVTIEPFLLSKRLCVVR</sequence>
<dbReference type="InterPro" id="IPR013783">
    <property type="entry name" value="Ig-like_fold"/>
</dbReference>
<dbReference type="Gene3D" id="2.60.40.3080">
    <property type="match status" value="2"/>
</dbReference>
<feature type="domain" description="DUF11" evidence="2">
    <location>
        <begin position="880"/>
        <end position="993"/>
    </location>
</feature>
<dbReference type="PANTHER" id="PTHR34819">
    <property type="entry name" value="LARGE CYSTEINE-RICH PERIPLASMIC PROTEIN OMCB"/>
    <property type="match status" value="1"/>
</dbReference>
<feature type="region of interest" description="Disordered" evidence="1">
    <location>
        <begin position="982"/>
        <end position="1004"/>
    </location>
</feature>
<feature type="domain" description="DUF11" evidence="2">
    <location>
        <begin position="620"/>
        <end position="729"/>
    </location>
</feature>
<dbReference type="NCBIfam" id="TIGR01451">
    <property type="entry name" value="B_ant_repeat"/>
    <property type="match status" value="7"/>
</dbReference>
<proteinExistence type="predicted"/>
<dbReference type="InterPro" id="IPR051172">
    <property type="entry name" value="Chlamydia_OmcB"/>
</dbReference>
<feature type="domain" description="DUF11" evidence="2">
    <location>
        <begin position="1013"/>
        <end position="1123"/>
    </location>
</feature>
<reference evidence="3 4" key="1">
    <citation type="submission" date="2019-02" db="EMBL/GenBank/DDBJ databases">
        <title>Deep-cultivation of Planctomycetes and their phenomic and genomic characterization uncovers novel biology.</title>
        <authorList>
            <person name="Wiegand S."/>
            <person name="Jogler M."/>
            <person name="Boedeker C."/>
            <person name="Pinto D."/>
            <person name="Vollmers J."/>
            <person name="Rivas-Marin E."/>
            <person name="Kohn T."/>
            <person name="Peeters S.H."/>
            <person name="Heuer A."/>
            <person name="Rast P."/>
            <person name="Oberbeckmann S."/>
            <person name="Bunk B."/>
            <person name="Jeske O."/>
            <person name="Meyerdierks A."/>
            <person name="Storesund J.E."/>
            <person name="Kallscheuer N."/>
            <person name="Luecker S."/>
            <person name="Lage O.M."/>
            <person name="Pohl T."/>
            <person name="Merkel B.J."/>
            <person name="Hornburger P."/>
            <person name="Mueller R.-W."/>
            <person name="Bruemmer F."/>
            <person name="Labrenz M."/>
            <person name="Spormann A.M."/>
            <person name="Op den Camp H."/>
            <person name="Overmann J."/>
            <person name="Amann R."/>
            <person name="Jetten M.S.M."/>
            <person name="Mascher T."/>
            <person name="Medema M.H."/>
            <person name="Devos D.P."/>
            <person name="Kaster A.-K."/>
            <person name="Ovreas L."/>
            <person name="Rohde M."/>
            <person name="Galperin M.Y."/>
            <person name="Jogler C."/>
        </authorList>
    </citation>
    <scope>NUCLEOTIDE SEQUENCE [LARGE SCALE GENOMIC DNA]</scope>
    <source>
        <strain evidence="3 4">ETA_A8</strain>
    </source>
</reference>
<feature type="compositionally biased region" description="Low complexity" evidence="1">
    <location>
        <begin position="715"/>
        <end position="726"/>
    </location>
</feature>
<dbReference type="KEGG" id="aagg:ETAA8_49020"/>
<protein>
    <recommendedName>
        <fullName evidence="2">DUF11 domain-containing protein</fullName>
    </recommendedName>
</protein>
<dbReference type="SUPFAM" id="SSF117074">
    <property type="entry name" value="Hypothetical protein PA1324"/>
    <property type="match status" value="1"/>
</dbReference>